<evidence type="ECO:0000313" key="3">
    <source>
        <dbReference type="Proteomes" id="UP001286313"/>
    </source>
</evidence>
<name>A0AAE1FB66_PETCI</name>
<dbReference type="PANTHER" id="PTHR47272">
    <property type="entry name" value="DDE_TNP_1_7 DOMAIN-CONTAINING PROTEIN"/>
    <property type="match status" value="1"/>
</dbReference>
<accession>A0AAE1FB66</accession>
<dbReference type="InterPro" id="IPR029526">
    <property type="entry name" value="PGBD"/>
</dbReference>
<dbReference type="Proteomes" id="UP001286313">
    <property type="component" value="Unassembled WGS sequence"/>
</dbReference>
<keyword evidence="3" id="KW-1185">Reference proteome</keyword>
<proteinExistence type="predicted"/>
<evidence type="ECO:0000259" key="1">
    <source>
        <dbReference type="Pfam" id="PF13843"/>
    </source>
</evidence>
<dbReference type="PANTHER" id="PTHR47272:SF1">
    <property type="entry name" value="PIGGYBAC TRANSPOSABLE ELEMENT-DERIVED PROTEIN 3-LIKE"/>
    <property type="match status" value="1"/>
</dbReference>
<dbReference type="AlphaFoldDB" id="A0AAE1FB66"/>
<dbReference type="Pfam" id="PF13843">
    <property type="entry name" value="DDE_Tnp_1_7"/>
    <property type="match status" value="1"/>
</dbReference>
<gene>
    <name evidence="2" type="ORF">Pcinc_024128</name>
</gene>
<evidence type="ECO:0000313" key="2">
    <source>
        <dbReference type="EMBL" id="KAK3870658.1"/>
    </source>
</evidence>
<dbReference type="EMBL" id="JAWQEG010002626">
    <property type="protein sequence ID" value="KAK3870658.1"/>
    <property type="molecule type" value="Genomic_DNA"/>
</dbReference>
<protein>
    <recommendedName>
        <fullName evidence="1">PiggyBac transposable element-derived protein domain-containing protein</fullName>
    </recommendedName>
</protein>
<reference evidence="2" key="1">
    <citation type="submission" date="2023-10" db="EMBL/GenBank/DDBJ databases">
        <title>Genome assemblies of two species of porcelain crab, Petrolisthes cinctipes and Petrolisthes manimaculis (Anomura: Porcellanidae).</title>
        <authorList>
            <person name="Angst P."/>
        </authorList>
    </citation>
    <scope>NUCLEOTIDE SEQUENCE</scope>
    <source>
        <strain evidence="2">PB745_01</strain>
        <tissue evidence="2">Gill</tissue>
    </source>
</reference>
<comment type="caution">
    <text evidence="2">The sequence shown here is derived from an EMBL/GenBank/DDBJ whole genome shotgun (WGS) entry which is preliminary data.</text>
</comment>
<feature type="domain" description="PiggyBac transposable element-derived protein" evidence="1">
    <location>
        <begin position="154"/>
        <end position="494"/>
    </location>
</feature>
<sequence length="495" mass="57651">MLTDMRGCGCGFMQSLRQLFQPSWTLNQVHQESTLSVFYKTGRKSRPRYVQVPLCTSDTEDIDEYAVDEVDDSYSPHESDEEEYSAAEDDTVVLEVDSSTLASPPQLQSTSKSVRKRKSRQFWTHIRERDEAPTIPIYDILNYNDDDEEGISRPIDLFRQFLTDDILNIIVEQSNLYAIQENANKPLDLDRSELEQWLGLCMYMSITRIPNTRLHWSTAGLGNEKVSSTMSRDRWENIKRKFHPTDNSQIDKHDKLSKVRPLLDHLRSKFKEIPMTEHLCVDEQLVPFKGRSSMKQYIPMKPHKRGYKIFVLADDKGMVYDFIPYTGKIEPVNNPNVPDLNPSSNSVLHLAESIPPFKNHKLYFDNWFTSLPLLDHLASRGIWCCGTVQQTRLHGLTFKSDKQLQGQGRGTHEEWETQYDDKTKITALKWFDNRAVHLASTFATSYPLDKCQRFDRKMKERIEVPRPCIVKEYNAHMGGVDLHDQLMSYYRMSFR</sequence>
<organism evidence="2 3">
    <name type="scientific">Petrolisthes cinctipes</name>
    <name type="common">Flat porcelain crab</name>
    <dbReference type="NCBI Taxonomy" id="88211"/>
    <lineage>
        <taxon>Eukaryota</taxon>
        <taxon>Metazoa</taxon>
        <taxon>Ecdysozoa</taxon>
        <taxon>Arthropoda</taxon>
        <taxon>Crustacea</taxon>
        <taxon>Multicrustacea</taxon>
        <taxon>Malacostraca</taxon>
        <taxon>Eumalacostraca</taxon>
        <taxon>Eucarida</taxon>
        <taxon>Decapoda</taxon>
        <taxon>Pleocyemata</taxon>
        <taxon>Anomura</taxon>
        <taxon>Galatheoidea</taxon>
        <taxon>Porcellanidae</taxon>
        <taxon>Petrolisthes</taxon>
    </lineage>
</organism>